<evidence type="ECO:0000256" key="1">
    <source>
        <dbReference type="SAM" id="MobiDB-lite"/>
    </source>
</evidence>
<accession>A0A699YQ70</accession>
<organism evidence="2 3">
    <name type="scientific">Haematococcus lacustris</name>
    <name type="common">Green alga</name>
    <name type="synonym">Haematococcus pluvialis</name>
    <dbReference type="NCBI Taxonomy" id="44745"/>
    <lineage>
        <taxon>Eukaryota</taxon>
        <taxon>Viridiplantae</taxon>
        <taxon>Chlorophyta</taxon>
        <taxon>core chlorophytes</taxon>
        <taxon>Chlorophyceae</taxon>
        <taxon>CS clade</taxon>
        <taxon>Chlamydomonadales</taxon>
        <taxon>Haematococcaceae</taxon>
        <taxon>Haematococcus</taxon>
    </lineage>
</organism>
<evidence type="ECO:0000313" key="2">
    <source>
        <dbReference type="EMBL" id="GFH09918.1"/>
    </source>
</evidence>
<gene>
    <name evidence="2" type="ORF">HaLaN_05147</name>
</gene>
<evidence type="ECO:0000313" key="3">
    <source>
        <dbReference type="Proteomes" id="UP000485058"/>
    </source>
</evidence>
<name>A0A699YQ70_HAELA</name>
<protein>
    <submittedName>
        <fullName evidence="2">Uncharacterized protein</fullName>
    </submittedName>
</protein>
<dbReference type="AlphaFoldDB" id="A0A699YQ70"/>
<comment type="caution">
    <text evidence="2">The sequence shown here is derived from an EMBL/GenBank/DDBJ whole genome shotgun (WGS) entry which is preliminary data.</text>
</comment>
<feature type="region of interest" description="Disordered" evidence="1">
    <location>
        <begin position="53"/>
        <end position="83"/>
    </location>
</feature>
<dbReference type="EMBL" id="BLLF01000274">
    <property type="protein sequence ID" value="GFH09918.1"/>
    <property type="molecule type" value="Genomic_DNA"/>
</dbReference>
<reference evidence="2 3" key="1">
    <citation type="submission" date="2020-02" db="EMBL/GenBank/DDBJ databases">
        <title>Draft genome sequence of Haematococcus lacustris strain NIES-144.</title>
        <authorList>
            <person name="Morimoto D."/>
            <person name="Nakagawa S."/>
            <person name="Yoshida T."/>
            <person name="Sawayama S."/>
        </authorList>
    </citation>
    <scope>NUCLEOTIDE SEQUENCE [LARGE SCALE GENOMIC DNA]</scope>
    <source>
        <strain evidence="2 3">NIES-144</strain>
    </source>
</reference>
<dbReference type="Proteomes" id="UP000485058">
    <property type="component" value="Unassembled WGS sequence"/>
</dbReference>
<proteinExistence type="predicted"/>
<keyword evidence="3" id="KW-1185">Reference proteome</keyword>
<sequence length="83" mass="8852">MTGQERPVAGPGWCCWARQCTSRACDVALVTQSGESEGVSEEAVAAMQALSAKLASQASHRRPVHKLPAEQQPEEGSEEVKES</sequence>